<sequence length="383" mass="41810">MAEVIRAVEDEVPISHGRFDLVDASGLGTHAGPEAAAGALWAEPGRVALGQAGVTSQAWARRARVRMEAWDAEPPLPGRPWTEAGQVLFLSPGGIVELRGLMNAPSGQRLLLGPPFFAYGLRAYAGPVRTEPADGDESMPEAVEEAWLLRFWPVADAVGPALRSEPEADGQTANRMREVLPLDPRSTPPRPEEWPALRSSPRSAAAVPIVIRRPHPFVGVPGDDGEGRRTTLRETRESRRRLDEALNDLGMDMLGNPPPGIGSWSQPELERYVTRLRVNRRIGRELNPGWEPTLRLEETGVRTVPIGPDAGFSGRAWVWAADENDHADVLSVGREVVARDRVGRRTLLTGIVTILRNENGFVEVRAATEAEAARVIGVERLRS</sequence>
<dbReference type="RefSeq" id="WP_346229828.1">
    <property type="nucleotide sequence ID" value="NZ_JBDJAW010000041.1"/>
</dbReference>
<protein>
    <submittedName>
        <fullName evidence="2">Uncharacterized protein</fullName>
    </submittedName>
</protein>
<accession>A0ABV0AXH0</accession>
<gene>
    <name evidence="2" type="ORF">AAH991_32925</name>
</gene>
<evidence type="ECO:0000313" key="2">
    <source>
        <dbReference type="EMBL" id="MEN3539954.1"/>
    </source>
</evidence>
<evidence type="ECO:0000313" key="3">
    <source>
        <dbReference type="Proteomes" id="UP001447516"/>
    </source>
</evidence>
<feature type="region of interest" description="Disordered" evidence="1">
    <location>
        <begin position="216"/>
        <end position="238"/>
    </location>
</feature>
<feature type="compositionally biased region" description="Basic and acidic residues" evidence="1">
    <location>
        <begin position="225"/>
        <end position="238"/>
    </location>
</feature>
<comment type="caution">
    <text evidence="2">The sequence shown here is derived from an EMBL/GenBank/DDBJ whole genome shotgun (WGS) entry which is preliminary data.</text>
</comment>
<dbReference type="EMBL" id="JBDJAW010000041">
    <property type="protein sequence ID" value="MEN3539954.1"/>
    <property type="molecule type" value="Genomic_DNA"/>
</dbReference>
<reference evidence="2 3" key="1">
    <citation type="submission" date="2024-05" db="EMBL/GenBank/DDBJ databases">
        <title>Microbispora sp.ZYX-F-249.</title>
        <authorList>
            <person name="Xie H."/>
        </authorList>
    </citation>
    <scope>NUCLEOTIDE SEQUENCE [LARGE SCALE GENOMIC DNA]</scope>
    <source>
        <strain evidence="2 3">ZYX-F-249</strain>
    </source>
</reference>
<feature type="region of interest" description="Disordered" evidence="1">
    <location>
        <begin position="163"/>
        <end position="199"/>
    </location>
</feature>
<proteinExistence type="predicted"/>
<organism evidence="2 3">
    <name type="scientific">Microbispora maris</name>
    <dbReference type="NCBI Taxonomy" id="3144104"/>
    <lineage>
        <taxon>Bacteria</taxon>
        <taxon>Bacillati</taxon>
        <taxon>Actinomycetota</taxon>
        <taxon>Actinomycetes</taxon>
        <taxon>Streptosporangiales</taxon>
        <taxon>Streptosporangiaceae</taxon>
        <taxon>Microbispora</taxon>
    </lineage>
</organism>
<dbReference type="Proteomes" id="UP001447516">
    <property type="component" value="Unassembled WGS sequence"/>
</dbReference>
<keyword evidence="3" id="KW-1185">Reference proteome</keyword>
<evidence type="ECO:0000256" key="1">
    <source>
        <dbReference type="SAM" id="MobiDB-lite"/>
    </source>
</evidence>
<name>A0ABV0AXH0_9ACTN</name>